<dbReference type="PANTHER" id="PTHR10131">
    <property type="entry name" value="TNF RECEPTOR ASSOCIATED FACTOR"/>
    <property type="match status" value="1"/>
</dbReference>
<comment type="caution">
    <text evidence="2">The sequence shown here is derived from an EMBL/GenBank/DDBJ whole genome shotgun (WGS) entry which is preliminary data.</text>
</comment>
<feature type="domain" description="TRAF1-6 MATH" evidence="1">
    <location>
        <begin position="97"/>
        <end position="149"/>
    </location>
</feature>
<dbReference type="Pfam" id="PF21355">
    <property type="entry name" value="TRAF-mep_MATH"/>
    <property type="match status" value="1"/>
</dbReference>
<proteinExistence type="predicted"/>
<evidence type="ECO:0000313" key="3">
    <source>
        <dbReference type="Proteomes" id="UP001159641"/>
    </source>
</evidence>
<dbReference type="GO" id="GO:0005164">
    <property type="term" value="F:tumor necrosis factor receptor binding"/>
    <property type="evidence" value="ECO:0007669"/>
    <property type="project" value="TreeGrafter"/>
</dbReference>
<dbReference type="AlphaFoldDB" id="A0AB34HXN5"/>
<dbReference type="GO" id="GO:0004842">
    <property type="term" value="F:ubiquitin-protein transferase activity"/>
    <property type="evidence" value="ECO:0007669"/>
    <property type="project" value="TreeGrafter"/>
</dbReference>
<dbReference type="EMBL" id="JAIQCJ010000212">
    <property type="protein sequence ID" value="KAJ8797567.1"/>
    <property type="molecule type" value="Genomic_DNA"/>
</dbReference>
<reference evidence="2 3" key="1">
    <citation type="submission" date="2022-11" db="EMBL/GenBank/DDBJ databases">
        <title>Whole genome sequence of Eschrichtius robustus ER-17-0199.</title>
        <authorList>
            <person name="Bruniche-Olsen A."/>
            <person name="Black A.N."/>
            <person name="Fields C.J."/>
            <person name="Walden K."/>
            <person name="Dewoody J.A."/>
        </authorList>
    </citation>
    <scope>NUCLEOTIDE SEQUENCE [LARGE SCALE GENOMIC DNA]</scope>
    <source>
        <strain evidence="2">ER-17-0199</strain>
        <tissue evidence="2">Blubber</tissue>
    </source>
</reference>
<keyword evidence="3" id="KW-1185">Reference proteome</keyword>
<protein>
    <recommendedName>
        <fullName evidence="1">TRAF1-6 MATH domain-containing protein</fullName>
    </recommendedName>
</protein>
<dbReference type="GO" id="GO:0043123">
    <property type="term" value="P:positive regulation of canonical NF-kappaB signal transduction"/>
    <property type="evidence" value="ECO:0007669"/>
    <property type="project" value="TreeGrafter"/>
</dbReference>
<dbReference type="Proteomes" id="UP001159641">
    <property type="component" value="Unassembled WGS sequence"/>
</dbReference>
<dbReference type="SUPFAM" id="SSF49599">
    <property type="entry name" value="TRAF domain-like"/>
    <property type="match status" value="1"/>
</dbReference>
<dbReference type="InterPro" id="IPR049342">
    <property type="entry name" value="TRAF1-6_MATH_dom"/>
</dbReference>
<evidence type="ECO:0000313" key="2">
    <source>
        <dbReference type="EMBL" id="KAJ8797567.1"/>
    </source>
</evidence>
<evidence type="ECO:0000259" key="1">
    <source>
        <dbReference type="Pfam" id="PF21355"/>
    </source>
</evidence>
<name>A0AB34HXN5_ESCRO</name>
<gene>
    <name evidence="2" type="ORF">J1605_017299</name>
</gene>
<dbReference type="GO" id="GO:0009898">
    <property type="term" value="C:cytoplasmic side of plasma membrane"/>
    <property type="evidence" value="ECO:0007669"/>
    <property type="project" value="TreeGrafter"/>
</dbReference>
<sequence length="163" mass="17988">MERSIGLKDLAMADLEQKVHEMEASTFDGVFIWKIPDFARKRQEAVAGRTPAIFSPGALLELALPLSCCHPGPPHPRAGVRPLPRPGAAGSPRRSLPAFYTSRYGYKMCLRAYLNGDGTGRGTHLSLFFVLMKGPHDALLRWPFNQKVREALPRLCWHAGAPG</sequence>
<accession>A0AB34HXN5</accession>
<dbReference type="SUPFAM" id="SSF57953">
    <property type="entry name" value="Trimerization domain of TRAF"/>
    <property type="match status" value="1"/>
</dbReference>
<dbReference type="Gene3D" id="2.60.210.10">
    <property type="entry name" value="Apoptosis, Tumor Necrosis Factor Receptor Associated Protein 2, Chain A"/>
    <property type="match status" value="2"/>
</dbReference>
<dbReference type="InterPro" id="IPR008974">
    <property type="entry name" value="TRAF-like"/>
</dbReference>
<dbReference type="PANTHER" id="PTHR10131:SF21">
    <property type="entry name" value="TNF RECEPTOR-ASSOCIATED FACTOR 2"/>
    <property type="match status" value="1"/>
</dbReference>
<organism evidence="2 3">
    <name type="scientific">Eschrichtius robustus</name>
    <name type="common">California gray whale</name>
    <name type="synonym">Eschrichtius gibbosus</name>
    <dbReference type="NCBI Taxonomy" id="9764"/>
    <lineage>
        <taxon>Eukaryota</taxon>
        <taxon>Metazoa</taxon>
        <taxon>Chordata</taxon>
        <taxon>Craniata</taxon>
        <taxon>Vertebrata</taxon>
        <taxon>Euteleostomi</taxon>
        <taxon>Mammalia</taxon>
        <taxon>Eutheria</taxon>
        <taxon>Laurasiatheria</taxon>
        <taxon>Artiodactyla</taxon>
        <taxon>Whippomorpha</taxon>
        <taxon>Cetacea</taxon>
        <taxon>Mysticeti</taxon>
        <taxon>Eschrichtiidae</taxon>
        <taxon>Eschrichtius</taxon>
    </lineage>
</organism>